<organism evidence="1 2">
    <name type="scientific">Puccinia graminis f. sp. tritici</name>
    <dbReference type="NCBI Taxonomy" id="56615"/>
    <lineage>
        <taxon>Eukaryota</taxon>
        <taxon>Fungi</taxon>
        <taxon>Dikarya</taxon>
        <taxon>Basidiomycota</taxon>
        <taxon>Pucciniomycotina</taxon>
        <taxon>Pucciniomycetes</taxon>
        <taxon>Pucciniales</taxon>
        <taxon>Pucciniaceae</taxon>
        <taxon>Puccinia</taxon>
    </lineage>
</organism>
<dbReference type="AlphaFoldDB" id="A0A5B0R1E3"/>
<dbReference type="Proteomes" id="UP000324748">
    <property type="component" value="Unassembled WGS sequence"/>
</dbReference>
<name>A0A5B0R1E3_PUCGR</name>
<gene>
    <name evidence="1" type="ORF">PGT21_015707</name>
</gene>
<sequence length="163" mass="18293">MDTILTIERRLRVEDVTMAVGGTMFMDKERDLDCFRLAVEETRRSNSGNFLHNKNLQARVAKQSNAVSFGPDPLDASCRRQLSSSVEREDLTIELDQSPSQTFSGLGLAGSPSIFNVSWHIPEDPLDRRNPHCQRLELDHSTLEVDSTSLPLEEKSLVASMSF</sequence>
<keyword evidence="2" id="KW-1185">Reference proteome</keyword>
<protein>
    <submittedName>
        <fullName evidence="1">Uncharacterized protein</fullName>
    </submittedName>
</protein>
<accession>A0A5B0R1E3</accession>
<dbReference type="EMBL" id="VSWC01000001">
    <property type="protein sequence ID" value="KAA1119123.1"/>
    <property type="molecule type" value="Genomic_DNA"/>
</dbReference>
<evidence type="ECO:0000313" key="1">
    <source>
        <dbReference type="EMBL" id="KAA1119123.1"/>
    </source>
</evidence>
<proteinExistence type="predicted"/>
<comment type="caution">
    <text evidence="1">The sequence shown here is derived from an EMBL/GenBank/DDBJ whole genome shotgun (WGS) entry which is preliminary data.</text>
</comment>
<reference evidence="1 2" key="1">
    <citation type="submission" date="2019-05" db="EMBL/GenBank/DDBJ databases">
        <title>Emergence of the Ug99 lineage of the wheat stem rust pathogen through somatic hybridization.</title>
        <authorList>
            <person name="Li F."/>
            <person name="Upadhyaya N.M."/>
            <person name="Sperschneider J."/>
            <person name="Matny O."/>
            <person name="Nguyen-Phuc H."/>
            <person name="Mago R."/>
            <person name="Raley C."/>
            <person name="Miller M.E."/>
            <person name="Silverstein K.A.T."/>
            <person name="Henningsen E."/>
            <person name="Hirsch C.D."/>
            <person name="Visser B."/>
            <person name="Pretorius Z.A."/>
            <person name="Steffenson B.J."/>
            <person name="Schwessinger B."/>
            <person name="Dodds P.N."/>
            <person name="Figueroa M."/>
        </authorList>
    </citation>
    <scope>NUCLEOTIDE SEQUENCE [LARGE SCALE GENOMIC DNA]</scope>
    <source>
        <strain evidence="1">21-0</strain>
    </source>
</reference>
<evidence type="ECO:0000313" key="2">
    <source>
        <dbReference type="Proteomes" id="UP000324748"/>
    </source>
</evidence>